<dbReference type="EMBL" id="RDQH01000340">
    <property type="protein sequence ID" value="RXH78015.1"/>
    <property type="molecule type" value="Genomic_DNA"/>
</dbReference>
<name>A0A498I7G8_MALDO</name>
<sequence length="239" mass="27203">MRYLPWKHKMLKMSTQEQCQVSNQVRGSRQSIPGWKLDSNIACLQRYYRGERKLNISKGFVESALLDKRKGLPVRWGWRSTYIGVSLTSSNNWELPASHVLTLSEHFEKVVCGIWKADVACEDYGQALSKEIQLLKLGKWCLFGFQTSNPVGDLALEIRITMPLRFLRKQSCWGSGSRDSESGVSSIFEKVIMLGVWLSRFGGRCLFDFGASNLFRSVFSNMSKGWACLLVYLATKHKG</sequence>
<protein>
    <submittedName>
        <fullName evidence="1">Uncharacterized protein</fullName>
    </submittedName>
</protein>
<reference evidence="1 2" key="1">
    <citation type="submission" date="2018-10" db="EMBL/GenBank/DDBJ databases">
        <title>A high-quality apple genome assembly.</title>
        <authorList>
            <person name="Hu J."/>
        </authorList>
    </citation>
    <scope>NUCLEOTIDE SEQUENCE [LARGE SCALE GENOMIC DNA]</scope>
    <source>
        <strain evidence="2">cv. HFTH1</strain>
        <tissue evidence="1">Young leaf</tissue>
    </source>
</reference>
<accession>A0A498I7G8</accession>
<organism evidence="1 2">
    <name type="scientific">Malus domestica</name>
    <name type="common">Apple</name>
    <name type="synonym">Pyrus malus</name>
    <dbReference type="NCBI Taxonomy" id="3750"/>
    <lineage>
        <taxon>Eukaryota</taxon>
        <taxon>Viridiplantae</taxon>
        <taxon>Streptophyta</taxon>
        <taxon>Embryophyta</taxon>
        <taxon>Tracheophyta</taxon>
        <taxon>Spermatophyta</taxon>
        <taxon>Magnoliopsida</taxon>
        <taxon>eudicotyledons</taxon>
        <taxon>Gunneridae</taxon>
        <taxon>Pentapetalae</taxon>
        <taxon>rosids</taxon>
        <taxon>fabids</taxon>
        <taxon>Rosales</taxon>
        <taxon>Rosaceae</taxon>
        <taxon>Amygdaloideae</taxon>
        <taxon>Maleae</taxon>
        <taxon>Malus</taxon>
    </lineage>
</organism>
<dbReference type="AlphaFoldDB" id="A0A498I7G8"/>
<gene>
    <name evidence="1" type="ORF">DVH24_039986</name>
</gene>
<evidence type="ECO:0000313" key="2">
    <source>
        <dbReference type="Proteomes" id="UP000290289"/>
    </source>
</evidence>
<comment type="caution">
    <text evidence="1">The sequence shown here is derived from an EMBL/GenBank/DDBJ whole genome shotgun (WGS) entry which is preliminary data.</text>
</comment>
<evidence type="ECO:0000313" key="1">
    <source>
        <dbReference type="EMBL" id="RXH78015.1"/>
    </source>
</evidence>
<proteinExistence type="predicted"/>
<dbReference type="Proteomes" id="UP000290289">
    <property type="component" value="Chromosome 14"/>
</dbReference>
<keyword evidence="2" id="KW-1185">Reference proteome</keyword>